<dbReference type="CDD" id="cd00293">
    <property type="entry name" value="USP-like"/>
    <property type="match status" value="2"/>
</dbReference>
<evidence type="ECO:0000256" key="1">
    <source>
        <dbReference type="ARBA" id="ARBA00008791"/>
    </source>
</evidence>
<dbReference type="Proteomes" id="UP000284763">
    <property type="component" value="Unassembled WGS sequence"/>
</dbReference>
<accession>A0A3R7VU48</accession>
<protein>
    <submittedName>
        <fullName evidence="3">Universal stress protein</fullName>
    </submittedName>
</protein>
<dbReference type="InterPro" id="IPR014729">
    <property type="entry name" value="Rossmann-like_a/b/a_fold"/>
</dbReference>
<evidence type="ECO:0000313" key="3">
    <source>
        <dbReference type="EMBL" id="RQD89577.1"/>
    </source>
</evidence>
<dbReference type="Pfam" id="PF00582">
    <property type="entry name" value="Usp"/>
    <property type="match status" value="2"/>
</dbReference>
<dbReference type="PANTHER" id="PTHR46268:SF26">
    <property type="entry name" value="UNIVERSAL STRESS PROTEIN MJ0577"/>
    <property type="match status" value="1"/>
</dbReference>
<dbReference type="AlphaFoldDB" id="A0A3R7VU48"/>
<evidence type="ECO:0000259" key="2">
    <source>
        <dbReference type="Pfam" id="PF00582"/>
    </source>
</evidence>
<comment type="caution">
    <text evidence="3">The sequence shown here is derived from an EMBL/GenBank/DDBJ whole genome shotgun (WGS) entry which is preliminary data.</text>
</comment>
<dbReference type="Gene3D" id="3.40.50.620">
    <property type="entry name" value="HUPs"/>
    <property type="match status" value="2"/>
</dbReference>
<dbReference type="EMBL" id="QZAB01000144">
    <property type="protein sequence ID" value="RQD89577.1"/>
    <property type="molecule type" value="Genomic_DNA"/>
</dbReference>
<reference evidence="3 4" key="1">
    <citation type="submission" date="2018-08" db="EMBL/GenBank/DDBJ databases">
        <title>The metabolism and importance of syntrophic acetate oxidation coupled to methane or sulfide production in haloalkaline environments.</title>
        <authorList>
            <person name="Timmers P.H.A."/>
            <person name="Vavourakis C.D."/>
            <person name="Sorokin D.Y."/>
            <person name="Sinninghe Damste J.S."/>
            <person name="Muyzer G."/>
            <person name="Stams A.J.M."/>
            <person name="Plugge C.M."/>
        </authorList>
    </citation>
    <scope>NUCLEOTIDE SEQUENCE [LARGE SCALE GENOMIC DNA]</scope>
    <source>
        <strain evidence="3">MSAO_Arc3</strain>
    </source>
</reference>
<gene>
    <name evidence="3" type="ORF">D5R95_02100</name>
</gene>
<organism evidence="3 4">
    <name type="scientific">Methanosalsum natronophilum</name>
    <dbReference type="NCBI Taxonomy" id="768733"/>
    <lineage>
        <taxon>Archaea</taxon>
        <taxon>Methanobacteriati</taxon>
        <taxon>Methanobacteriota</taxon>
        <taxon>Stenosarchaea group</taxon>
        <taxon>Methanomicrobia</taxon>
        <taxon>Methanosarcinales</taxon>
        <taxon>Methanosarcinaceae</taxon>
        <taxon>Methanosalsum</taxon>
    </lineage>
</organism>
<comment type="similarity">
    <text evidence="1">Belongs to the universal stress protein A family.</text>
</comment>
<evidence type="ECO:0000313" key="4">
    <source>
        <dbReference type="Proteomes" id="UP000284763"/>
    </source>
</evidence>
<dbReference type="PANTHER" id="PTHR46268">
    <property type="entry name" value="STRESS RESPONSE PROTEIN NHAX"/>
    <property type="match status" value="1"/>
</dbReference>
<sequence>MIKKVLVPVDFYSESSDVLACIGELKNTGLEKVVLLHVVDIYKAQGLAPMFERNAKEKIEEYKLLLDEMSIESVTHVLYGDVKKTIANVAEEENVDCVIMGATTSGYIKGRLMGRTTEYISRTSNKMVLIEKYDTYQDEDELYLKSCSTKFNRVLFPTDYSESSKRGLSELEHLKDIIYELVLVHVIEGARNPEDLDNKKEAALKSLYELGQRFETHTSVEYHVIGGKPSEAINRLAEEKNVTLIAAATHGNNSFKDILLGSTAENLLRITLKPVLLIPTGNR</sequence>
<dbReference type="PRINTS" id="PR01438">
    <property type="entry name" value="UNVRSLSTRESS"/>
</dbReference>
<dbReference type="InterPro" id="IPR006015">
    <property type="entry name" value="Universal_stress_UspA"/>
</dbReference>
<dbReference type="SUPFAM" id="SSF52402">
    <property type="entry name" value="Adenine nucleotide alpha hydrolases-like"/>
    <property type="match status" value="2"/>
</dbReference>
<dbReference type="InterPro" id="IPR006016">
    <property type="entry name" value="UspA"/>
</dbReference>
<name>A0A3R7VU48_9EURY</name>
<proteinExistence type="inferred from homology"/>
<feature type="domain" description="UspA" evidence="2">
    <location>
        <begin position="151"/>
        <end position="279"/>
    </location>
</feature>
<feature type="domain" description="UspA" evidence="2">
    <location>
        <begin position="1"/>
        <end position="130"/>
    </location>
</feature>